<gene>
    <name evidence="1" type="ORF">CLUMA_CG007511</name>
</gene>
<proteinExistence type="predicted"/>
<protein>
    <submittedName>
        <fullName evidence="1">CLUMA_CG007511, isoform A</fullName>
    </submittedName>
</protein>
<reference evidence="1 2" key="1">
    <citation type="submission" date="2015-04" db="EMBL/GenBank/DDBJ databases">
        <authorList>
            <person name="Syromyatnikov M.Y."/>
            <person name="Popov V.N."/>
        </authorList>
    </citation>
    <scope>NUCLEOTIDE SEQUENCE [LARGE SCALE GENOMIC DNA]</scope>
</reference>
<dbReference type="Proteomes" id="UP000183832">
    <property type="component" value="Unassembled WGS sequence"/>
</dbReference>
<evidence type="ECO:0000313" key="2">
    <source>
        <dbReference type="Proteomes" id="UP000183832"/>
    </source>
</evidence>
<sequence length="70" mass="7559">MSLGGVIINHSLNSAPNPLLAGGKKTKPQTYSHRSFIAFVTLETFPFIAKVFTFCGIAKAKVNFGAEFLI</sequence>
<evidence type="ECO:0000313" key="1">
    <source>
        <dbReference type="EMBL" id="CRK93985.1"/>
    </source>
</evidence>
<dbReference type="EMBL" id="CVRI01000038">
    <property type="protein sequence ID" value="CRK93985.1"/>
    <property type="molecule type" value="Genomic_DNA"/>
</dbReference>
<keyword evidence="2" id="KW-1185">Reference proteome</keyword>
<name>A0A1J1I6F2_9DIPT</name>
<dbReference type="AlphaFoldDB" id="A0A1J1I6F2"/>
<organism evidence="1 2">
    <name type="scientific">Clunio marinus</name>
    <dbReference type="NCBI Taxonomy" id="568069"/>
    <lineage>
        <taxon>Eukaryota</taxon>
        <taxon>Metazoa</taxon>
        <taxon>Ecdysozoa</taxon>
        <taxon>Arthropoda</taxon>
        <taxon>Hexapoda</taxon>
        <taxon>Insecta</taxon>
        <taxon>Pterygota</taxon>
        <taxon>Neoptera</taxon>
        <taxon>Endopterygota</taxon>
        <taxon>Diptera</taxon>
        <taxon>Nematocera</taxon>
        <taxon>Chironomoidea</taxon>
        <taxon>Chironomidae</taxon>
        <taxon>Clunio</taxon>
    </lineage>
</organism>
<accession>A0A1J1I6F2</accession>